<evidence type="ECO:0000259" key="1">
    <source>
        <dbReference type="Pfam" id="PF06985"/>
    </source>
</evidence>
<dbReference type="EMBL" id="ML978362">
    <property type="protein sequence ID" value="KAF2023286.1"/>
    <property type="molecule type" value="Genomic_DNA"/>
</dbReference>
<feature type="non-terminal residue" evidence="2">
    <location>
        <position position="117"/>
    </location>
</feature>
<sequence length="117" mass="13333">EIRLLKMHPGSWHDPIKCSLQVISLLFQGTSAPPPYAALSYVWGREKATHTVTIDGFDVDTRPNLYTALRRLRAHCVETLWVDALCINQASRQERGWQVNLMGYIYASAQEVCIWMG</sequence>
<reference evidence="2" key="1">
    <citation type="journal article" date="2020" name="Stud. Mycol.">
        <title>101 Dothideomycetes genomes: a test case for predicting lifestyles and emergence of pathogens.</title>
        <authorList>
            <person name="Haridas S."/>
            <person name="Albert R."/>
            <person name="Binder M."/>
            <person name="Bloem J."/>
            <person name="Labutti K."/>
            <person name="Salamov A."/>
            <person name="Andreopoulos B."/>
            <person name="Baker S."/>
            <person name="Barry K."/>
            <person name="Bills G."/>
            <person name="Bluhm B."/>
            <person name="Cannon C."/>
            <person name="Castanera R."/>
            <person name="Culley D."/>
            <person name="Daum C."/>
            <person name="Ezra D."/>
            <person name="Gonzalez J."/>
            <person name="Henrissat B."/>
            <person name="Kuo A."/>
            <person name="Liang C."/>
            <person name="Lipzen A."/>
            <person name="Lutzoni F."/>
            <person name="Magnuson J."/>
            <person name="Mondo S."/>
            <person name="Nolan M."/>
            <person name="Ohm R."/>
            <person name="Pangilinan J."/>
            <person name="Park H.-J."/>
            <person name="Ramirez L."/>
            <person name="Alfaro M."/>
            <person name="Sun H."/>
            <person name="Tritt A."/>
            <person name="Yoshinaga Y."/>
            <person name="Zwiers L.-H."/>
            <person name="Turgeon B."/>
            <person name="Goodwin S."/>
            <person name="Spatafora J."/>
            <person name="Crous P."/>
            <person name="Grigoriev I."/>
        </authorList>
    </citation>
    <scope>NUCLEOTIDE SEQUENCE</scope>
    <source>
        <strain evidence="2">CBS 110217</strain>
    </source>
</reference>
<dbReference type="AlphaFoldDB" id="A0A9P4GY59"/>
<keyword evidence="3" id="KW-1185">Reference proteome</keyword>
<dbReference type="PANTHER" id="PTHR24148:SF77">
    <property type="entry name" value="HETEROKARYON INCOMPATIBILITY DOMAIN-CONTAINING PROTEIN"/>
    <property type="match status" value="1"/>
</dbReference>
<evidence type="ECO:0000313" key="2">
    <source>
        <dbReference type="EMBL" id="KAF2023286.1"/>
    </source>
</evidence>
<feature type="domain" description="Heterokaryon incompatibility" evidence="1">
    <location>
        <begin position="36"/>
        <end position="117"/>
    </location>
</feature>
<name>A0A9P4GY59_9PLEO</name>
<dbReference type="InterPro" id="IPR052895">
    <property type="entry name" value="HetReg/Transcr_Mod"/>
</dbReference>
<dbReference type="Proteomes" id="UP000799777">
    <property type="component" value="Unassembled WGS sequence"/>
</dbReference>
<accession>A0A9P4GY59</accession>
<dbReference type="OrthoDB" id="194358at2759"/>
<dbReference type="InterPro" id="IPR010730">
    <property type="entry name" value="HET"/>
</dbReference>
<dbReference type="Pfam" id="PF06985">
    <property type="entry name" value="HET"/>
    <property type="match status" value="1"/>
</dbReference>
<dbReference type="PANTHER" id="PTHR24148">
    <property type="entry name" value="ANKYRIN REPEAT DOMAIN-CONTAINING PROTEIN 39 HOMOLOG-RELATED"/>
    <property type="match status" value="1"/>
</dbReference>
<organism evidence="2 3">
    <name type="scientific">Setomelanomma holmii</name>
    <dbReference type="NCBI Taxonomy" id="210430"/>
    <lineage>
        <taxon>Eukaryota</taxon>
        <taxon>Fungi</taxon>
        <taxon>Dikarya</taxon>
        <taxon>Ascomycota</taxon>
        <taxon>Pezizomycotina</taxon>
        <taxon>Dothideomycetes</taxon>
        <taxon>Pleosporomycetidae</taxon>
        <taxon>Pleosporales</taxon>
        <taxon>Pleosporineae</taxon>
        <taxon>Phaeosphaeriaceae</taxon>
        <taxon>Setomelanomma</taxon>
    </lineage>
</organism>
<comment type="caution">
    <text evidence="2">The sequence shown here is derived from an EMBL/GenBank/DDBJ whole genome shotgun (WGS) entry which is preliminary data.</text>
</comment>
<feature type="non-terminal residue" evidence="2">
    <location>
        <position position="1"/>
    </location>
</feature>
<gene>
    <name evidence="2" type="ORF">EK21DRAFT_48793</name>
</gene>
<protein>
    <submittedName>
        <fullName evidence="2">HET-domain-containing protein</fullName>
    </submittedName>
</protein>
<proteinExistence type="predicted"/>
<evidence type="ECO:0000313" key="3">
    <source>
        <dbReference type="Proteomes" id="UP000799777"/>
    </source>
</evidence>